<dbReference type="NCBIfam" id="TIGR01726">
    <property type="entry name" value="HEQRo_perm_3TM"/>
    <property type="match status" value="1"/>
</dbReference>
<evidence type="ECO:0000313" key="11">
    <source>
        <dbReference type="Proteomes" id="UP000646365"/>
    </source>
</evidence>
<gene>
    <name evidence="10" type="ORF">GCM10011611_34800</name>
</gene>
<dbReference type="PANTHER" id="PTHR30614">
    <property type="entry name" value="MEMBRANE COMPONENT OF AMINO ACID ABC TRANSPORTER"/>
    <property type="match status" value="1"/>
</dbReference>
<organism evidence="10 11">
    <name type="scientific">Aliidongia dinghuensis</name>
    <dbReference type="NCBI Taxonomy" id="1867774"/>
    <lineage>
        <taxon>Bacteria</taxon>
        <taxon>Pseudomonadati</taxon>
        <taxon>Pseudomonadota</taxon>
        <taxon>Alphaproteobacteria</taxon>
        <taxon>Rhodospirillales</taxon>
        <taxon>Dongiaceae</taxon>
        <taxon>Aliidongia</taxon>
    </lineage>
</organism>
<evidence type="ECO:0000256" key="8">
    <source>
        <dbReference type="RuleBase" id="RU363032"/>
    </source>
</evidence>
<dbReference type="PANTHER" id="PTHR30614:SF34">
    <property type="entry name" value="BLR6398 PROTEIN"/>
    <property type="match status" value="1"/>
</dbReference>
<feature type="transmembrane region" description="Helical" evidence="8">
    <location>
        <begin position="52"/>
        <end position="73"/>
    </location>
</feature>
<feature type="transmembrane region" description="Helical" evidence="8">
    <location>
        <begin position="183"/>
        <end position="203"/>
    </location>
</feature>
<evidence type="ECO:0000313" key="10">
    <source>
        <dbReference type="EMBL" id="GGF25765.1"/>
    </source>
</evidence>
<dbReference type="AlphaFoldDB" id="A0A8J3E2Z2"/>
<evidence type="ECO:0000256" key="2">
    <source>
        <dbReference type="ARBA" id="ARBA00010072"/>
    </source>
</evidence>
<reference evidence="10" key="1">
    <citation type="journal article" date="2014" name="Int. J. Syst. Evol. Microbiol.">
        <title>Complete genome sequence of Corynebacterium casei LMG S-19264T (=DSM 44701T), isolated from a smear-ripened cheese.</title>
        <authorList>
            <consortium name="US DOE Joint Genome Institute (JGI-PGF)"/>
            <person name="Walter F."/>
            <person name="Albersmeier A."/>
            <person name="Kalinowski J."/>
            <person name="Ruckert C."/>
        </authorList>
    </citation>
    <scope>NUCLEOTIDE SEQUENCE</scope>
    <source>
        <strain evidence="10">CGMCC 1.15725</strain>
    </source>
</reference>
<evidence type="ECO:0000256" key="1">
    <source>
        <dbReference type="ARBA" id="ARBA00004429"/>
    </source>
</evidence>
<evidence type="ECO:0000259" key="9">
    <source>
        <dbReference type="PROSITE" id="PS50928"/>
    </source>
</evidence>
<evidence type="ECO:0000256" key="4">
    <source>
        <dbReference type="ARBA" id="ARBA00022475"/>
    </source>
</evidence>
<dbReference type="CDD" id="cd06261">
    <property type="entry name" value="TM_PBP2"/>
    <property type="match status" value="1"/>
</dbReference>
<feature type="transmembrane region" description="Helical" evidence="8">
    <location>
        <begin position="20"/>
        <end position="40"/>
    </location>
</feature>
<feature type="transmembrane region" description="Helical" evidence="8">
    <location>
        <begin position="138"/>
        <end position="163"/>
    </location>
</feature>
<keyword evidence="7 8" id="KW-0472">Membrane</keyword>
<feature type="domain" description="ABC transmembrane type-1" evidence="9">
    <location>
        <begin position="16"/>
        <end position="204"/>
    </location>
</feature>
<dbReference type="InterPro" id="IPR010065">
    <property type="entry name" value="AA_ABC_transptr_permease_3TM"/>
</dbReference>
<feature type="transmembrane region" description="Helical" evidence="8">
    <location>
        <begin position="85"/>
        <end position="104"/>
    </location>
</feature>
<dbReference type="EMBL" id="BMJQ01000009">
    <property type="protein sequence ID" value="GGF25765.1"/>
    <property type="molecule type" value="Genomic_DNA"/>
</dbReference>
<evidence type="ECO:0000256" key="3">
    <source>
        <dbReference type="ARBA" id="ARBA00022448"/>
    </source>
</evidence>
<accession>A0A8J3E2Z2</accession>
<dbReference type="RefSeq" id="WP_189048024.1">
    <property type="nucleotide sequence ID" value="NZ_BMJQ01000009.1"/>
</dbReference>
<evidence type="ECO:0000256" key="7">
    <source>
        <dbReference type="ARBA" id="ARBA00023136"/>
    </source>
</evidence>
<evidence type="ECO:0000256" key="6">
    <source>
        <dbReference type="ARBA" id="ARBA00022989"/>
    </source>
</evidence>
<dbReference type="Pfam" id="PF00528">
    <property type="entry name" value="BPD_transp_1"/>
    <property type="match status" value="1"/>
</dbReference>
<comment type="subcellular location">
    <subcellularLocation>
        <location evidence="1">Cell inner membrane</location>
        <topology evidence="1">Multi-pass membrane protein</topology>
    </subcellularLocation>
    <subcellularLocation>
        <location evidence="8">Cell membrane</location>
        <topology evidence="8">Multi-pass membrane protein</topology>
    </subcellularLocation>
</comment>
<keyword evidence="4" id="KW-1003">Cell membrane</keyword>
<dbReference type="InterPro" id="IPR043429">
    <property type="entry name" value="ArtM/GltK/GlnP/TcyL/YhdX-like"/>
</dbReference>
<comment type="similarity">
    <text evidence="2">Belongs to the binding-protein-dependent transport system permease family. HisMQ subfamily.</text>
</comment>
<name>A0A8J3E2Z2_9PROT</name>
<keyword evidence="5 8" id="KW-0812">Transmembrane</keyword>
<dbReference type="PROSITE" id="PS50928">
    <property type="entry name" value="ABC_TM1"/>
    <property type="match status" value="1"/>
</dbReference>
<comment type="caution">
    <text evidence="10">The sequence shown here is derived from an EMBL/GenBank/DDBJ whole genome shotgun (WGS) entry which is preliminary data.</text>
</comment>
<reference evidence="10" key="2">
    <citation type="submission" date="2020-09" db="EMBL/GenBank/DDBJ databases">
        <authorList>
            <person name="Sun Q."/>
            <person name="Zhou Y."/>
        </authorList>
    </citation>
    <scope>NUCLEOTIDE SEQUENCE</scope>
    <source>
        <strain evidence="10">CGMCC 1.15725</strain>
    </source>
</reference>
<dbReference type="InterPro" id="IPR035906">
    <property type="entry name" value="MetI-like_sf"/>
</dbReference>
<dbReference type="Gene3D" id="1.10.3720.10">
    <property type="entry name" value="MetI-like"/>
    <property type="match status" value="1"/>
</dbReference>
<keyword evidence="3 8" id="KW-0813">Transport</keyword>
<dbReference type="GO" id="GO:0022857">
    <property type="term" value="F:transmembrane transporter activity"/>
    <property type="evidence" value="ECO:0007669"/>
    <property type="project" value="InterPro"/>
</dbReference>
<sequence length="217" mass="23994">MRTLTFTDIEFLVWAVRWTLLLSALAFGGGAVVGITIAFMRTAQHRLQRYLAIAYIRLFQGTPLLLQLFLVFFGGDMIGVAVDPWIAAMLGLSLNAGAFLGEIWRGAIQGVPKGQIEAARSLGLHYVPIMFRVVLPQALRLAVAPTVGFLVNLVKSTSLASILGFVELIRAGQLLNNATFRPFLIFGTVALIYFVICWPLTIASRRLEKRLAQAYRR</sequence>
<dbReference type="InterPro" id="IPR000515">
    <property type="entry name" value="MetI-like"/>
</dbReference>
<dbReference type="GO" id="GO:0006865">
    <property type="term" value="P:amino acid transport"/>
    <property type="evidence" value="ECO:0007669"/>
    <property type="project" value="TreeGrafter"/>
</dbReference>
<keyword evidence="6 8" id="KW-1133">Transmembrane helix</keyword>
<dbReference type="Proteomes" id="UP000646365">
    <property type="component" value="Unassembled WGS sequence"/>
</dbReference>
<dbReference type="SUPFAM" id="SSF161098">
    <property type="entry name" value="MetI-like"/>
    <property type="match status" value="1"/>
</dbReference>
<keyword evidence="11" id="KW-1185">Reference proteome</keyword>
<evidence type="ECO:0000256" key="5">
    <source>
        <dbReference type="ARBA" id="ARBA00022692"/>
    </source>
</evidence>
<proteinExistence type="inferred from homology"/>
<dbReference type="GO" id="GO:0043190">
    <property type="term" value="C:ATP-binding cassette (ABC) transporter complex"/>
    <property type="evidence" value="ECO:0007669"/>
    <property type="project" value="InterPro"/>
</dbReference>
<protein>
    <submittedName>
        <fullName evidence="10">ABC transporter permease</fullName>
    </submittedName>
</protein>